<dbReference type="PANTHER" id="PTHR43176">
    <property type="entry name" value="3-HYDROXYISOBUTYRYL-COA HYDROLASE-RELATED"/>
    <property type="match status" value="1"/>
</dbReference>
<feature type="domain" description="Enoyl-CoA hydratase/isomerase" evidence="4">
    <location>
        <begin position="1"/>
        <end position="212"/>
    </location>
</feature>
<dbReference type="PANTHER" id="PTHR43176:SF3">
    <property type="entry name" value="3-HYDROXYISOBUTYRYL-COA HYDROLASE, MITOCHONDRIAL"/>
    <property type="match status" value="1"/>
</dbReference>
<dbReference type="OrthoDB" id="1737613at2759"/>
<keyword evidence="6" id="KW-1185">Reference proteome</keyword>
<evidence type="ECO:0000259" key="4">
    <source>
        <dbReference type="Pfam" id="PF16113"/>
    </source>
</evidence>
<dbReference type="Gene3D" id="3.90.226.10">
    <property type="entry name" value="2-enoyl-CoA Hydratase, Chain A, domain 1"/>
    <property type="match status" value="1"/>
</dbReference>
<dbReference type="SUPFAM" id="SSF52096">
    <property type="entry name" value="ClpP/crotonase"/>
    <property type="match status" value="1"/>
</dbReference>
<dbReference type="GO" id="GO:0003860">
    <property type="term" value="F:3-hydroxyisobutyryl-CoA hydrolase activity"/>
    <property type="evidence" value="ECO:0007669"/>
    <property type="project" value="UniProtKB-EC"/>
</dbReference>
<dbReference type="InterPro" id="IPR045004">
    <property type="entry name" value="ECH_dom"/>
</dbReference>
<name>A0A9W6ZTC5_9STRA</name>
<comment type="caution">
    <text evidence="5">The sequence shown here is derived from an EMBL/GenBank/DDBJ whole genome shotgun (WGS) entry which is preliminary data.</text>
</comment>
<gene>
    <name evidence="5" type="ORF">TrST_g4123</name>
</gene>
<dbReference type="CDD" id="cd06558">
    <property type="entry name" value="crotonase-like"/>
    <property type="match status" value="1"/>
</dbReference>
<evidence type="ECO:0000256" key="2">
    <source>
        <dbReference type="ARBA" id="ARBA00011915"/>
    </source>
</evidence>
<evidence type="ECO:0000256" key="1">
    <source>
        <dbReference type="ARBA" id="ARBA00001709"/>
    </source>
</evidence>
<dbReference type="Pfam" id="PF16113">
    <property type="entry name" value="ECH_2"/>
    <property type="match status" value="1"/>
</dbReference>
<evidence type="ECO:0000256" key="3">
    <source>
        <dbReference type="ARBA" id="ARBA00022801"/>
    </source>
</evidence>
<reference evidence="6" key="1">
    <citation type="journal article" date="2023" name="Commun. Biol.">
        <title>Genome analysis of Parmales, the sister group of diatoms, reveals the evolutionary specialization of diatoms from phago-mixotrophs to photoautotrophs.</title>
        <authorList>
            <person name="Ban H."/>
            <person name="Sato S."/>
            <person name="Yoshikawa S."/>
            <person name="Yamada K."/>
            <person name="Nakamura Y."/>
            <person name="Ichinomiya M."/>
            <person name="Sato N."/>
            <person name="Blanc-Mathieu R."/>
            <person name="Endo H."/>
            <person name="Kuwata A."/>
            <person name="Ogata H."/>
        </authorList>
    </citation>
    <scope>NUCLEOTIDE SEQUENCE [LARGE SCALE GENOMIC DNA]</scope>
    <source>
        <strain evidence="6">NIES 3701</strain>
    </source>
</reference>
<dbReference type="InterPro" id="IPR029045">
    <property type="entry name" value="ClpP/crotonase-like_dom_sf"/>
</dbReference>
<dbReference type="AlphaFoldDB" id="A0A9W6ZTC5"/>
<evidence type="ECO:0000313" key="5">
    <source>
        <dbReference type="EMBL" id="GMH56214.1"/>
    </source>
</evidence>
<dbReference type="GO" id="GO:0006574">
    <property type="term" value="P:L-valine catabolic process"/>
    <property type="evidence" value="ECO:0007669"/>
    <property type="project" value="TreeGrafter"/>
</dbReference>
<organism evidence="5 6">
    <name type="scientific">Triparma strigata</name>
    <dbReference type="NCBI Taxonomy" id="1606541"/>
    <lineage>
        <taxon>Eukaryota</taxon>
        <taxon>Sar</taxon>
        <taxon>Stramenopiles</taxon>
        <taxon>Ochrophyta</taxon>
        <taxon>Bolidophyceae</taxon>
        <taxon>Parmales</taxon>
        <taxon>Triparmaceae</taxon>
        <taxon>Triparma</taxon>
    </lineage>
</organism>
<dbReference type="EC" id="3.1.2.4" evidence="2"/>
<proteinExistence type="predicted"/>
<dbReference type="EMBL" id="BRXY01000039">
    <property type="protein sequence ID" value="GMH56214.1"/>
    <property type="molecule type" value="Genomic_DNA"/>
</dbReference>
<dbReference type="Proteomes" id="UP001165085">
    <property type="component" value="Unassembled WGS sequence"/>
</dbReference>
<protein>
    <recommendedName>
        <fullName evidence="2">3-hydroxyisobutyryl-CoA hydrolase</fullName>
        <ecNumber evidence="2">3.1.2.4</ecNumber>
    </recommendedName>
</protein>
<keyword evidence="3" id="KW-0378">Hydrolase</keyword>
<comment type="catalytic activity">
    <reaction evidence="1">
        <text>3-hydroxy-2-methylpropanoyl-CoA + H2O = 3-hydroxy-2-methylpropanoate + CoA + H(+)</text>
        <dbReference type="Rhea" id="RHEA:20888"/>
        <dbReference type="ChEBI" id="CHEBI:11805"/>
        <dbReference type="ChEBI" id="CHEBI:15377"/>
        <dbReference type="ChEBI" id="CHEBI:15378"/>
        <dbReference type="ChEBI" id="CHEBI:57287"/>
        <dbReference type="ChEBI" id="CHEBI:57340"/>
        <dbReference type="EC" id="3.1.2.4"/>
    </reaction>
</comment>
<evidence type="ECO:0000313" key="6">
    <source>
        <dbReference type="Proteomes" id="UP001165085"/>
    </source>
</evidence>
<dbReference type="InterPro" id="IPR032259">
    <property type="entry name" value="HIBYL-CoA-H"/>
</dbReference>
<accession>A0A9W6ZTC5</accession>
<sequence length="231" mass="25361">MGGGVGLSIHGRNRVSTERTVFAMPESGIGLFPDVGGSGWMPGLGGWGVYLGVTGERVGGRTARRLGLSTCHVGDWEGVEPAVVERLDKGEDAEDVLASVDEGGDEPTALDDLIEECFADKFEIFEIFEALDKSEHEDAKRIKSIIETKSPTSVEVTLEQLRRGKDMPSLADCLKMEFDISQNMMREPNGDFYEGIRAVLVDKDGAPKWDKAFGEVDVAKYFKEAEKKWEP</sequence>